<evidence type="ECO:0000313" key="2">
    <source>
        <dbReference type="Proteomes" id="UP000250245"/>
    </source>
</evidence>
<dbReference type="AlphaFoldDB" id="A0A2X2YIV4"/>
<dbReference type="RefSeq" id="WP_004006616.1">
    <property type="nucleotide sequence ID" value="NZ_CAMYEK010000004.1"/>
</dbReference>
<dbReference type="Proteomes" id="UP000250245">
    <property type="component" value="Unassembled WGS sequence"/>
</dbReference>
<dbReference type="GeneID" id="55565980"/>
<dbReference type="OMA" id="CIKVLWI"/>
<organism evidence="1 2">
    <name type="scientific">Mobiluncus curtisii</name>
    <dbReference type="NCBI Taxonomy" id="2051"/>
    <lineage>
        <taxon>Bacteria</taxon>
        <taxon>Bacillati</taxon>
        <taxon>Actinomycetota</taxon>
        <taxon>Actinomycetes</taxon>
        <taxon>Actinomycetales</taxon>
        <taxon>Actinomycetaceae</taxon>
        <taxon>Mobiluncus</taxon>
    </lineage>
</organism>
<sequence>MQINFQRTNFHGRNVSLWGGTAVGVLLPVAQIISGRRNSTALQVAIAAAGSAAAGFFDDMSDGDATNKSTKGLRGHIGALKEGRLSPGLIKMLALIATGAVAARPRRDIWGWIIQAGVIAGSANLLNLLDLRPGRALKVALLGGAAGFLPAHSGCNFARRRLAATNCAVIAAALPLDLREVTMLGDTGANALGAALGTTWSQGRTTRTNLVTLAGIAVLTLASEKISFSKVIDSHPVLKAGDNWGRLPA</sequence>
<gene>
    <name evidence="1" type="ORF">NCTC11820_00710</name>
</gene>
<protein>
    <submittedName>
        <fullName evidence="1">Uncharacterized protein</fullName>
    </submittedName>
</protein>
<accession>A0A2X2YIV4</accession>
<proteinExistence type="predicted"/>
<name>A0A2X2YIV4_9ACTO</name>
<dbReference type="EMBL" id="UASJ01000001">
    <property type="protein sequence ID" value="SQB64366.1"/>
    <property type="molecule type" value="Genomic_DNA"/>
</dbReference>
<reference evidence="1 2" key="1">
    <citation type="submission" date="2018-06" db="EMBL/GenBank/DDBJ databases">
        <authorList>
            <consortium name="Pathogen Informatics"/>
            <person name="Doyle S."/>
        </authorList>
    </citation>
    <scope>NUCLEOTIDE SEQUENCE [LARGE SCALE GENOMIC DNA]</scope>
    <source>
        <strain evidence="1 2">NCTC11820</strain>
    </source>
</reference>
<evidence type="ECO:0000313" key="1">
    <source>
        <dbReference type="EMBL" id="SQB64366.1"/>
    </source>
</evidence>